<proteinExistence type="inferred from homology"/>
<evidence type="ECO:0000259" key="4">
    <source>
        <dbReference type="Pfam" id="PF20300"/>
    </source>
</evidence>
<dbReference type="CDD" id="cd22659">
    <property type="entry name" value="STING_bact-like"/>
    <property type="match status" value="1"/>
</dbReference>
<dbReference type="GO" id="GO:0000166">
    <property type="term" value="F:nucleotide binding"/>
    <property type="evidence" value="ECO:0007669"/>
    <property type="project" value="UniProtKB-KW"/>
</dbReference>
<keyword evidence="2" id="KW-0051">Antiviral defense</keyword>
<dbReference type="InterPro" id="IPR046876">
    <property type="entry name" value="Prok_STING"/>
</dbReference>
<name>A0A2X2J7P0_SPHMU</name>
<dbReference type="AlphaFoldDB" id="A0A2X2J7P0"/>
<evidence type="ECO:0000313" key="6">
    <source>
        <dbReference type="Proteomes" id="UP000251241"/>
    </source>
</evidence>
<evidence type="ECO:0000256" key="1">
    <source>
        <dbReference type="ARBA" id="ARBA00022741"/>
    </source>
</evidence>
<accession>A0A2X2J7P0</accession>
<dbReference type="Pfam" id="PF20300">
    <property type="entry name" value="prok_STING"/>
    <property type="match status" value="1"/>
</dbReference>
<dbReference type="EMBL" id="UAUU01000009">
    <property type="protein sequence ID" value="SPZ88251.1"/>
    <property type="molecule type" value="Genomic_DNA"/>
</dbReference>
<reference evidence="5 6" key="1">
    <citation type="submission" date="2018-06" db="EMBL/GenBank/DDBJ databases">
        <authorList>
            <consortium name="Pathogen Informatics"/>
            <person name="Doyle S."/>
        </authorList>
    </citation>
    <scope>NUCLEOTIDE SEQUENCE [LARGE SCALE GENOMIC DNA]</scope>
    <source>
        <strain evidence="5 6">NCTC11343</strain>
    </source>
</reference>
<protein>
    <recommendedName>
        <fullName evidence="4">Prokaryotic STING domain-containing protein</fullName>
    </recommendedName>
</protein>
<dbReference type="GO" id="GO:0051607">
    <property type="term" value="P:defense response to virus"/>
    <property type="evidence" value="ECO:0007669"/>
    <property type="project" value="UniProtKB-KW"/>
</dbReference>
<evidence type="ECO:0000256" key="3">
    <source>
        <dbReference type="ARBA" id="ARBA00034315"/>
    </source>
</evidence>
<evidence type="ECO:0000313" key="5">
    <source>
        <dbReference type="EMBL" id="SPZ88251.1"/>
    </source>
</evidence>
<organism evidence="5 6">
    <name type="scientific">Sphingobacterium multivorum</name>
    <dbReference type="NCBI Taxonomy" id="28454"/>
    <lineage>
        <taxon>Bacteria</taxon>
        <taxon>Pseudomonadati</taxon>
        <taxon>Bacteroidota</taxon>
        <taxon>Sphingobacteriia</taxon>
        <taxon>Sphingobacteriales</taxon>
        <taxon>Sphingobacteriaceae</taxon>
        <taxon>Sphingobacterium</taxon>
    </lineage>
</organism>
<dbReference type="Proteomes" id="UP000251241">
    <property type="component" value="Unassembled WGS sequence"/>
</dbReference>
<evidence type="ECO:0000256" key="2">
    <source>
        <dbReference type="ARBA" id="ARBA00023118"/>
    </source>
</evidence>
<keyword evidence="1" id="KW-0547">Nucleotide-binding</keyword>
<feature type="domain" description="Prokaryotic STING" evidence="4">
    <location>
        <begin position="65"/>
        <end position="214"/>
    </location>
</feature>
<comment type="similarity">
    <text evidence="3">In the C-terminal section; belongs to the bacterial STING family.</text>
</comment>
<gene>
    <name evidence="5" type="ORF">NCTC11343_03380</name>
</gene>
<sequence length="235" mass="26001">MGAAGPEKCYLIAEEDTDLPTDLDGITVAKFTRNNGQYNSLDKIVESIVAQVERVAETSQLGLLPSTALAIGYYNSFIKRVCEEIHSSECIELEGKKMKVKSFKIDVIIPETLDDNGVGSFTTLYNKRYGLSKATTCTNPAVLGTRGYPFHFKVDPPDADQESPLDIHLSDIPSTLSTIVESLKLYLPSNQIGQDFDMDYLEMRELENFAKALKYLIGRNAATKGYVNVVTNVKL</sequence>